<accession>A0A7D7LHR6</accession>
<organism evidence="1 2">
    <name type="scientific">Nostoc edaphicum CCNP1411</name>
    <dbReference type="NCBI Taxonomy" id="1472755"/>
    <lineage>
        <taxon>Bacteria</taxon>
        <taxon>Bacillati</taxon>
        <taxon>Cyanobacteriota</taxon>
        <taxon>Cyanophyceae</taxon>
        <taxon>Nostocales</taxon>
        <taxon>Nostocaceae</taxon>
        <taxon>Nostoc</taxon>
    </lineage>
</organism>
<evidence type="ECO:0000313" key="1">
    <source>
        <dbReference type="EMBL" id="QMS92030.1"/>
    </source>
</evidence>
<gene>
    <name evidence="1" type="ORF">HUN01_32150</name>
</gene>
<dbReference type="Proteomes" id="UP000514713">
    <property type="component" value="Chromosome"/>
</dbReference>
<dbReference type="KEGG" id="ned:HUN01_32150"/>
<sequence>MWELFIEVSGKNLEKTITVGHTTVNEWNFEMVLYVASEINLIIGNFLGLLLEFPWLRRVALASHLL</sequence>
<dbReference type="AlphaFoldDB" id="A0A7D7LHR6"/>
<keyword evidence="2" id="KW-1185">Reference proteome</keyword>
<protein>
    <submittedName>
        <fullName evidence="1">Uncharacterized protein</fullName>
    </submittedName>
</protein>
<evidence type="ECO:0000313" key="2">
    <source>
        <dbReference type="Proteomes" id="UP000514713"/>
    </source>
</evidence>
<dbReference type="RefSeq" id="WP_181929565.1">
    <property type="nucleotide sequence ID" value="NZ_CP054698.1"/>
</dbReference>
<dbReference type="EMBL" id="CP054698">
    <property type="protein sequence ID" value="QMS92030.1"/>
    <property type="molecule type" value="Genomic_DNA"/>
</dbReference>
<name>A0A7D7LHR6_9NOSO</name>
<reference evidence="2" key="1">
    <citation type="submission" date="2020-06" db="EMBL/GenBank/DDBJ databases">
        <title>Nostoc edaphicum CCNP1411 genome.</title>
        <authorList>
            <person name="Fidor A."/>
            <person name="Grabski M."/>
            <person name="Gawor J."/>
            <person name="Gromadka R."/>
            <person name="Wegrzyn G."/>
            <person name="Mazur-Marzec H."/>
        </authorList>
    </citation>
    <scope>NUCLEOTIDE SEQUENCE [LARGE SCALE GENOMIC DNA]</scope>
    <source>
        <strain evidence="2">CCNP1411</strain>
    </source>
</reference>
<proteinExistence type="predicted"/>